<proteinExistence type="predicted"/>
<evidence type="ECO:0000313" key="2">
    <source>
        <dbReference type="EMBL" id="MDI6450032.1"/>
    </source>
</evidence>
<organism evidence="2 3">
    <name type="scientific">Anaerobaca lacustris</name>
    <dbReference type="NCBI Taxonomy" id="3044600"/>
    <lineage>
        <taxon>Bacteria</taxon>
        <taxon>Pseudomonadati</taxon>
        <taxon>Planctomycetota</taxon>
        <taxon>Phycisphaerae</taxon>
        <taxon>Sedimentisphaerales</taxon>
        <taxon>Anaerobacaceae</taxon>
        <taxon>Anaerobaca</taxon>
    </lineage>
</organism>
<feature type="transmembrane region" description="Helical" evidence="1">
    <location>
        <begin position="58"/>
        <end position="77"/>
    </location>
</feature>
<dbReference type="EMBL" id="JASCXX010000015">
    <property type="protein sequence ID" value="MDI6450032.1"/>
    <property type="molecule type" value="Genomic_DNA"/>
</dbReference>
<reference evidence="2" key="1">
    <citation type="submission" date="2023-05" db="EMBL/GenBank/DDBJ databases">
        <title>Anaerotaeda fermentans gen. nov., sp. nov., a novel anaerobic planctomycete of the new family within the order Sedimentisphaerales isolated from Taman Peninsula, Russia.</title>
        <authorList>
            <person name="Khomyakova M.A."/>
            <person name="Merkel A.Y."/>
            <person name="Slobodkin A.I."/>
        </authorList>
    </citation>
    <scope>NUCLEOTIDE SEQUENCE</scope>
    <source>
        <strain evidence="2">M17dextr</strain>
    </source>
</reference>
<name>A0AAW6TX46_9BACT</name>
<dbReference type="Proteomes" id="UP001431776">
    <property type="component" value="Unassembled WGS sequence"/>
</dbReference>
<comment type="caution">
    <text evidence="2">The sequence shown here is derived from an EMBL/GenBank/DDBJ whole genome shotgun (WGS) entry which is preliminary data.</text>
</comment>
<protein>
    <submittedName>
        <fullName evidence="2">Uncharacterized protein</fullName>
    </submittedName>
</protein>
<accession>A0AAW6TX46</accession>
<keyword evidence="1" id="KW-1133">Transmembrane helix</keyword>
<gene>
    <name evidence="2" type="ORF">QJ522_13315</name>
</gene>
<keyword evidence="1" id="KW-0812">Transmembrane</keyword>
<sequence>MTTDRERIEELLRAFPKRGLELVRPGLVQQIKDRIPHRLIAHRMDGINIIVDLRISRITAAAVIVLALVLVGGLFGGREALSRRMLQDGKVYLRYALAGEKASRSDILAELLNLRESLIAQGREVVYYGDRTNLSDPHVVLMHWKLDDEDRYGVILGDLSARTVSGKTLIRLQAYMLKEQRK</sequence>
<dbReference type="AlphaFoldDB" id="A0AAW6TX46"/>
<keyword evidence="1" id="KW-0472">Membrane</keyword>
<dbReference type="RefSeq" id="WP_349245440.1">
    <property type="nucleotide sequence ID" value="NZ_JASCXX010000015.1"/>
</dbReference>
<evidence type="ECO:0000313" key="3">
    <source>
        <dbReference type="Proteomes" id="UP001431776"/>
    </source>
</evidence>
<keyword evidence="3" id="KW-1185">Reference proteome</keyword>
<evidence type="ECO:0000256" key="1">
    <source>
        <dbReference type="SAM" id="Phobius"/>
    </source>
</evidence>